<organism evidence="3 4">
    <name type="scientific">Thermomonospora echinospora</name>
    <dbReference type="NCBI Taxonomy" id="1992"/>
    <lineage>
        <taxon>Bacteria</taxon>
        <taxon>Bacillati</taxon>
        <taxon>Actinomycetota</taxon>
        <taxon>Actinomycetes</taxon>
        <taxon>Streptosporangiales</taxon>
        <taxon>Thermomonosporaceae</taxon>
        <taxon>Thermomonospora</taxon>
    </lineage>
</organism>
<feature type="chain" id="PRO_5039377636" evidence="2">
    <location>
        <begin position="31"/>
        <end position="487"/>
    </location>
</feature>
<accession>A0A1H6D7W0</accession>
<evidence type="ECO:0000313" key="3">
    <source>
        <dbReference type="EMBL" id="SEG81380.1"/>
    </source>
</evidence>
<keyword evidence="2" id="KW-0732">Signal</keyword>
<evidence type="ECO:0000313" key="4">
    <source>
        <dbReference type="Proteomes" id="UP000236723"/>
    </source>
</evidence>
<proteinExistence type="predicted"/>
<evidence type="ECO:0000256" key="2">
    <source>
        <dbReference type="SAM" id="SignalP"/>
    </source>
</evidence>
<dbReference type="PROSITE" id="PS51318">
    <property type="entry name" value="TAT"/>
    <property type="match status" value="1"/>
</dbReference>
<dbReference type="InterPro" id="IPR006311">
    <property type="entry name" value="TAT_signal"/>
</dbReference>
<feature type="region of interest" description="Disordered" evidence="1">
    <location>
        <begin position="38"/>
        <end position="77"/>
    </location>
</feature>
<protein>
    <submittedName>
        <fullName evidence="3">Uncharacterized protein</fullName>
    </submittedName>
</protein>
<keyword evidence="4" id="KW-1185">Reference proteome</keyword>
<feature type="signal peptide" evidence="2">
    <location>
        <begin position="1"/>
        <end position="30"/>
    </location>
</feature>
<name>A0A1H6D7W0_9ACTN</name>
<dbReference type="Proteomes" id="UP000236723">
    <property type="component" value="Unassembled WGS sequence"/>
</dbReference>
<dbReference type="EMBL" id="FNVO01000014">
    <property type="protein sequence ID" value="SEG81380.1"/>
    <property type="molecule type" value="Genomic_DNA"/>
</dbReference>
<reference evidence="4" key="1">
    <citation type="submission" date="2016-10" db="EMBL/GenBank/DDBJ databases">
        <authorList>
            <person name="Varghese N."/>
            <person name="Submissions S."/>
        </authorList>
    </citation>
    <scope>NUCLEOTIDE SEQUENCE [LARGE SCALE GENOMIC DNA]</scope>
    <source>
        <strain evidence="4">DSM 43163</strain>
    </source>
</reference>
<sequence length="487" mass="49398">MRPTVSSRAVLTRAAVVAALLAATASPALPASPAAAASAAGPFEPLPPRNPYAGPLGTATMHGDTASSDATPLAGPGAGSLTSRRVALAAACPTVLAGADGYPVALCTEIFGQAPTVHLLDPASGDSVAELGLTKGSLLGGVYAYLDHADRLVVVDGTRDLLRIGHRRTSSGGWELYVASRLPLDAVVAEDDSVVGLSPDWQGRVWFATGGGVVGTADDTTGVVKSLALPAGEKVANSISTVPEGTAVTTTHATYLLRADATGTPSVVWRQVYDRGPGRKPGQLSWGSGSTPTFFGPHGTDYLTIVDNAAPTVNLLVYASGTGQQICKVPVLKAGGSGSENSPVAAGSTVFVASTYGYPYPVLPDDAGPSVPPSADFTGGLSRVNVTASGCTLAWDTVVRSAAVPRLSTADGLLRTVVRKPVIPGTTSTTILDTYVYTEIDPATGAIVRTKTLGTGFIYDTLQMVGTITPGVVYQGTTTGVVRIANG</sequence>
<evidence type="ECO:0000256" key="1">
    <source>
        <dbReference type="SAM" id="MobiDB-lite"/>
    </source>
</evidence>
<gene>
    <name evidence="3" type="ORF">SAMN04489712_11442</name>
</gene>
<dbReference type="AlphaFoldDB" id="A0A1H6D7W0"/>
<dbReference type="RefSeq" id="WP_200827495.1">
    <property type="nucleotide sequence ID" value="NZ_FNVO01000014.1"/>
</dbReference>